<dbReference type="GO" id="GO:0005634">
    <property type="term" value="C:nucleus"/>
    <property type="evidence" value="ECO:0007669"/>
    <property type="project" value="Ensembl"/>
</dbReference>
<accession>A0A8C0NTG9</accession>
<dbReference type="Pfam" id="PF02174">
    <property type="entry name" value="IRS"/>
    <property type="match status" value="1"/>
</dbReference>
<reference evidence="5" key="2">
    <citation type="submission" date="2025-08" db="UniProtKB">
        <authorList>
            <consortium name="Ensembl"/>
        </authorList>
    </citation>
    <scope>IDENTIFICATION</scope>
</reference>
<evidence type="ECO:0000256" key="2">
    <source>
        <dbReference type="ARBA" id="ARBA00022553"/>
    </source>
</evidence>
<feature type="domain" description="IRS-type PTB" evidence="4">
    <location>
        <begin position="298"/>
        <end position="406"/>
    </location>
</feature>
<dbReference type="AlphaFoldDB" id="A0A8C0NTG9"/>
<organism evidence="5 6">
    <name type="scientific">Canis lupus familiaris</name>
    <name type="common">Dog</name>
    <name type="synonym">Canis familiaris</name>
    <dbReference type="NCBI Taxonomy" id="9615"/>
    <lineage>
        <taxon>Eukaryota</taxon>
        <taxon>Metazoa</taxon>
        <taxon>Chordata</taxon>
        <taxon>Craniata</taxon>
        <taxon>Vertebrata</taxon>
        <taxon>Euteleostomi</taxon>
        <taxon>Mammalia</taxon>
        <taxon>Eutheria</taxon>
        <taxon>Laurasiatheria</taxon>
        <taxon>Carnivora</taxon>
        <taxon>Caniformia</taxon>
        <taxon>Canidae</taxon>
        <taxon>Canis</taxon>
    </lineage>
</organism>
<dbReference type="FunFam" id="2.30.29.30:FF:000246">
    <property type="entry name" value="Docking protein 1"/>
    <property type="match status" value="1"/>
</dbReference>
<keyword evidence="2" id="KW-0597">Phosphoprotein</keyword>
<evidence type="ECO:0000256" key="1">
    <source>
        <dbReference type="ARBA" id="ARBA00010955"/>
    </source>
</evidence>
<dbReference type="SMART" id="SM00310">
    <property type="entry name" value="PTBI"/>
    <property type="match status" value="1"/>
</dbReference>
<feature type="region of interest" description="Disordered" evidence="3">
    <location>
        <begin position="399"/>
        <end position="467"/>
    </location>
</feature>
<dbReference type="Gene3D" id="2.30.29.30">
    <property type="entry name" value="Pleckstrin-homology domain (PH domain)/Phosphotyrosine-binding domain (PTB)"/>
    <property type="match status" value="2"/>
</dbReference>
<dbReference type="InterPro" id="IPR037751">
    <property type="entry name" value="Dok1/2/3_PTB"/>
</dbReference>
<dbReference type="Ensembl" id="ENSCAFT00030034296.1">
    <property type="protein sequence ID" value="ENSCAFP00030029908.1"/>
    <property type="gene ID" value="ENSCAFG00030018615.1"/>
</dbReference>
<feature type="compositionally biased region" description="Polar residues" evidence="3">
    <location>
        <begin position="597"/>
        <end position="608"/>
    </location>
</feature>
<reference evidence="5" key="1">
    <citation type="submission" date="2019-03" db="EMBL/GenBank/DDBJ databases">
        <authorList>
            <person name="Warren W.C."/>
            <person name="Johnson G.S."/>
        </authorList>
    </citation>
    <scope>NUCLEOTIDE SEQUENCE [LARGE SCALE GENOMIC DNA]</scope>
    <source>
        <strain evidence="5">Basenji</strain>
    </source>
</reference>
<comment type="similarity">
    <text evidence="1">Belongs to the DOK family. Type A subfamily.</text>
</comment>
<protein>
    <submittedName>
        <fullName evidence="5">Docking protein 1</fullName>
    </submittedName>
</protein>
<dbReference type="InterPro" id="IPR001849">
    <property type="entry name" value="PH_domain"/>
</dbReference>
<feature type="region of interest" description="Disordered" evidence="3">
    <location>
        <begin position="227"/>
        <end position="248"/>
    </location>
</feature>
<dbReference type="Proteomes" id="UP000694429">
    <property type="component" value="Chromosome 17"/>
</dbReference>
<dbReference type="Pfam" id="PF00169">
    <property type="entry name" value="PH"/>
    <property type="match status" value="1"/>
</dbReference>
<dbReference type="SMART" id="SM01244">
    <property type="entry name" value="IRS"/>
    <property type="match status" value="1"/>
</dbReference>
<dbReference type="PANTHER" id="PTHR21258">
    <property type="entry name" value="DOCKING PROTEIN RELATED"/>
    <property type="match status" value="1"/>
</dbReference>
<name>A0A8C0NTG9_CANLF</name>
<proteinExistence type="inferred from homology"/>
<dbReference type="OrthoDB" id="6243387at2759"/>
<evidence type="ECO:0000313" key="6">
    <source>
        <dbReference type="Proteomes" id="UP000694429"/>
    </source>
</evidence>
<dbReference type="SUPFAM" id="SSF50729">
    <property type="entry name" value="PH domain-like"/>
    <property type="match status" value="2"/>
</dbReference>
<dbReference type="GO" id="GO:0038145">
    <property type="term" value="P:macrophage colony-stimulating factor signaling pathway"/>
    <property type="evidence" value="ECO:0007669"/>
    <property type="project" value="Ensembl"/>
</dbReference>
<dbReference type="CDD" id="cd01203">
    <property type="entry name" value="PTB_DOK1_DOK2_DOK3"/>
    <property type="match status" value="1"/>
</dbReference>
<evidence type="ECO:0000313" key="5">
    <source>
        <dbReference type="Ensembl" id="ENSCAFP00030029908.1"/>
    </source>
</evidence>
<sequence length="630" mass="67696">MTSYPARKPGRQSPVAEASRLPLAEHLCGPRAVGRGLKVARGPPRLRTPAPSLRLLCSLPLGGPRRPGEGRNAPGGPAPPRPASSPRGQEARKEPPGAMDGAVMEGPLFLQSQRFGTKRWRKTWAVLYPASPHGVARLEFFDHKGSNNGGGRGGSRRLDCKVIRLAECVSVVPVAVDSPPEPGAAAFRLDTAQRSHLLAADAPSSAAWVQTLCRNAFPVRGLGRNAVDPRGDGGGGGYRSRGPRLARTPGTAVRELQGSRYSLSLPQKGSWALAPAENPPKLSALEMLENSLYSPTWEGSQFWVTVQRTEAAERCGLHGSYVLRVEAEKLTLLTVGAQTQILEPLLFWPYTLLRRYGRDKVMFSFEAGRRCPSGPGTFTFQTAQGNDIFQAVETAIHRQKVQGKEGQGQESLKADSHEGEVAEGTLASPPGPQELLGSPPALYAEPLDSLRIPPGPSQDSLYSDPLDSTAAQAGEGVQLKKPLYWDLYQHVQQQLLKAKLTDPKEDPIYDEPEGLAPAALRGLYDLPQEPKDAWWCQARVKEEGYELPYNPATDDYEVPPPRSTKPLPGPKPRGLALSEPGAAMGNGSKGHSADTALYSQVQKSSASGSWDCELSRAGANRTGVQAEGST</sequence>
<dbReference type="InterPro" id="IPR050996">
    <property type="entry name" value="Docking_Protein_DOK"/>
</dbReference>
<evidence type="ECO:0000256" key="3">
    <source>
        <dbReference type="SAM" id="MobiDB-lite"/>
    </source>
</evidence>
<feature type="region of interest" description="Disordered" evidence="3">
    <location>
        <begin position="547"/>
        <end position="630"/>
    </location>
</feature>
<dbReference type="InterPro" id="IPR011993">
    <property type="entry name" value="PH-like_dom_sf"/>
</dbReference>
<dbReference type="PANTHER" id="PTHR21258:SF46">
    <property type="entry name" value="DOCKING PROTEIN 1"/>
    <property type="match status" value="1"/>
</dbReference>
<dbReference type="SMART" id="SM00233">
    <property type="entry name" value="PH"/>
    <property type="match status" value="1"/>
</dbReference>
<feature type="compositionally biased region" description="Pro residues" evidence="3">
    <location>
        <begin position="558"/>
        <end position="571"/>
    </location>
</feature>
<dbReference type="GO" id="GO:0005829">
    <property type="term" value="C:cytosol"/>
    <property type="evidence" value="ECO:0007669"/>
    <property type="project" value="Ensembl"/>
</dbReference>
<evidence type="ECO:0000259" key="4">
    <source>
        <dbReference type="PROSITE" id="PS51064"/>
    </source>
</evidence>
<feature type="compositionally biased region" description="Low complexity" evidence="3">
    <location>
        <begin position="49"/>
        <end position="75"/>
    </location>
</feature>
<dbReference type="PROSITE" id="PS51064">
    <property type="entry name" value="IRS_PTB"/>
    <property type="match status" value="1"/>
</dbReference>
<dbReference type="GO" id="GO:0007265">
    <property type="term" value="P:Ras protein signal transduction"/>
    <property type="evidence" value="ECO:0007669"/>
    <property type="project" value="Ensembl"/>
</dbReference>
<dbReference type="InterPro" id="IPR002404">
    <property type="entry name" value="IRS_PTB"/>
</dbReference>
<dbReference type="GO" id="GO:0007169">
    <property type="term" value="P:cell surface receptor protein tyrosine kinase signaling pathway"/>
    <property type="evidence" value="ECO:0007669"/>
    <property type="project" value="Ensembl"/>
</dbReference>
<feature type="region of interest" description="Disordered" evidence="3">
    <location>
        <begin position="25"/>
        <end position="103"/>
    </location>
</feature>